<comment type="caution">
    <text evidence="8">The sequence shown here is derived from an EMBL/GenBank/DDBJ whole genome shotgun (WGS) entry which is preliminary data.</text>
</comment>
<organism evidence="8 9">
    <name type="scientific">Demequina litorisediminis</name>
    <dbReference type="NCBI Taxonomy" id="1849022"/>
    <lineage>
        <taxon>Bacteria</taxon>
        <taxon>Bacillati</taxon>
        <taxon>Actinomycetota</taxon>
        <taxon>Actinomycetes</taxon>
        <taxon>Micrococcales</taxon>
        <taxon>Demequinaceae</taxon>
        <taxon>Demequina</taxon>
    </lineage>
</organism>
<feature type="transmembrane region" description="Helical" evidence="5">
    <location>
        <begin position="180"/>
        <end position="199"/>
    </location>
</feature>
<reference evidence="9" key="1">
    <citation type="journal article" date="2019" name="Int. J. Syst. Evol. Microbiol.">
        <title>The Global Catalogue of Microorganisms (GCM) 10K type strain sequencing project: providing services to taxonomists for standard genome sequencing and annotation.</title>
        <authorList>
            <consortium name="The Broad Institute Genomics Platform"/>
            <consortium name="The Broad Institute Genome Sequencing Center for Infectious Disease"/>
            <person name="Wu L."/>
            <person name="Ma J."/>
        </authorList>
    </citation>
    <scope>NUCLEOTIDE SEQUENCE [LARGE SCALE GENOMIC DNA]</scope>
    <source>
        <strain evidence="9">NBRC 112299</strain>
    </source>
</reference>
<dbReference type="InterPro" id="IPR010432">
    <property type="entry name" value="RDD"/>
</dbReference>
<evidence type="ECO:0000256" key="2">
    <source>
        <dbReference type="ARBA" id="ARBA00022692"/>
    </source>
</evidence>
<keyword evidence="9" id="KW-1185">Reference proteome</keyword>
<evidence type="ECO:0000256" key="3">
    <source>
        <dbReference type="ARBA" id="ARBA00022989"/>
    </source>
</evidence>
<keyword evidence="4 5" id="KW-0472">Membrane</keyword>
<dbReference type="Pfam" id="PF06271">
    <property type="entry name" value="RDD"/>
    <property type="match status" value="1"/>
</dbReference>
<dbReference type="InterPro" id="IPR006976">
    <property type="entry name" value="VanZ-like"/>
</dbReference>
<feature type="transmembrane region" description="Helical" evidence="5">
    <location>
        <begin position="33"/>
        <end position="51"/>
    </location>
</feature>
<protein>
    <recommendedName>
        <fullName evidence="10">VanZ like family protein</fullName>
    </recommendedName>
</protein>
<evidence type="ECO:0000256" key="1">
    <source>
        <dbReference type="ARBA" id="ARBA00004141"/>
    </source>
</evidence>
<evidence type="ECO:0008006" key="10">
    <source>
        <dbReference type="Google" id="ProtNLM"/>
    </source>
</evidence>
<feature type="transmembrane region" description="Helical" evidence="5">
    <location>
        <begin position="138"/>
        <end position="160"/>
    </location>
</feature>
<gene>
    <name evidence="8" type="ORF">GCM10025876_17180</name>
</gene>
<sequence length="302" mass="31520">MSSGRLDPGASIGQIGDIYGAGGLRALAGSFTFWQFAANIALFMPFGFFLHQASRWPGIAVVAVGASASMLIELSQGTGFFGVFPCPYRIFDVDDLIANTAGVVFGLVASYIAIGLLPFTRPPRLPDLAPPGRIRRAVAVMADLGIGLAAVTAIQGVGVVFEALSDGHTTPQPADLTPTLNTWVGAAVALVLGVVVPLVRADRATLGQAVMNIAPVRTAQHTTAPAPWAVGVRAVIRFVPWILSPTLLGPVAAMIELACTFLTRERQSVAGLASLTRTRSVPSIRADRARGDAPTVVMEPLT</sequence>
<name>A0ABQ6ICG9_9MICO</name>
<dbReference type="PANTHER" id="PTHR36834:SF1">
    <property type="entry name" value="INTEGRAL MEMBRANE PROTEIN"/>
    <property type="match status" value="1"/>
</dbReference>
<evidence type="ECO:0000259" key="7">
    <source>
        <dbReference type="Pfam" id="PF06271"/>
    </source>
</evidence>
<keyword evidence="3 5" id="KW-1133">Transmembrane helix</keyword>
<comment type="subcellular location">
    <subcellularLocation>
        <location evidence="1">Membrane</location>
        <topology evidence="1">Multi-pass membrane protein</topology>
    </subcellularLocation>
</comment>
<evidence type="ECO:0000259" key="6">
    <source>
        <dbReference type="Pfam" id="PF04892"/>
    </source>
</evidence>
<feature type="transmembrane region" description="Helical" evidence="5">
    <location>
        <begin position="58"/>
        <end position="84"/>
    </location>
</feature>
<dbReference type="Pfam" id="PF04892">
    <property type="entry name" value="VanZ"/>
    <property type="match status" value="1"/>
</dbReference>
<keyword evidence="2 5" id="KW-0812">Transmembrane</keyword>
<dbReference type="EMBL" id="BSUN01000001">
    <property type="protein sequence ID" value="GMA35514.1"/>
    <property type="molecule type" value="Genomic_DNA"/>
</dbReference>
<proteinExistence type="predicted"/>
<feature type="transmembrane region" description="Helical" evidence="5">
    <location>
        <begin position="96"/>
        <end position="117"/>
    </location>
</feature>
<evidence type="ECO:0000256" key="4">
    <source>
        <dbReference type="ARBA" id="ARBA00023136"/>
    </source>
</evidence>
<evidence type="ECO:0000313" key="8">
    <source>
        <dbReference type="EMBL" id="GMA35514.1"/>
    </source>
</evidence>
<dbReference type="PANTHER" id="PTHR36834">
    <property type="entry name" value="MEMBRANE PROTEIN-RELATED"/>
    <property type="match status" value="1"/>
</dbReference>
<evidence type="ECO:0000313" key="9">
    <source>
        <dbReference type="Proteomes" id="UP001157125"/>
    </source>
</evidence>
<dbReference type="InterPro" id="IPR053150">
    <property type="entry name" value="Teicoplanin_resist-assoc"/>
</dbReference>
<evidence type="ECO:0000256" key="5">
    <source>
        <dbReference type="SAM" id="Phobius"/>
    </source>
</evidence>
<feature type="domain" description="VanZ-like" evidence="6">
    <location>
        <begin position="30"/>
        <end position="112"/>
    </location>
</feature>
<feature type="domain" description="RDD" evidence="7">
    <location>
        <begin position="131"/>
        <end position="269"/>
    </location>
</feature>
<dbReference type="Proteomes" id="UP001157125">
    <property type="component" value="Unassembled WGS sequence"/>
</dbReference>
<accession>A0ABQ6ICG9</accession>